<accession>A0A836B869</accession>
<gene>
    <name evidence="3" type="ORF">HYH02_004432</name>
</gene>
<dbReference type="EMBL" id="JAEHOD010000010">
    <property type="protein sequence ID" value="KAG2450592.1"/>
    <property type="molecule type" value="Genomic_DNA"/>
</dbReference>
<evidence type="ECO:0000313" key="4">
    <source>
        <dbReference type="Proteomes" id="UP000613740"/>
    </source>
</evidence>
<evidence type="ECO:0000256" key="2">
    <source>
        <dbReference type="SAM" id="MobiDB-lite"/>
    </source>
</evidence>
<feature type="region of interest" description="Disordered" evidence="2">
    <location>
        <begin position="438"/>
        <end position="460"/>
    </location>
</feature>
<dbReference type="Proteomes" id="UP000613740">
    <property type="component" value="Unassembled WGS sequence"/>
</dbReference>
<dbReference type="AlphaFoldDB" id="A0A836B869"/>
<evidence type="ECO:0000256" key="1">
    <source>
        <dbReference type="ARBA" id="ARBA00004430"/>
    </source>
</evidence>
<dbReference type="Gene3D" id="3.80.10.10">
    <property type="entry name" value="Ribonuclease Inhibitor"/>
    <property type="match status" value="1"/>
</dbReference>
<reference evidence="3" key="1">
    <citation type="journal article" date="2020" name="bioRxiv">
        <title>Comparative genomics of Chlamydomonas.</title>
        <authorList>
            <person name="Craig R.J."/>
            <person name="Hasan A.R."/>
            <person name="Ness R.W."/>
            <person name="Keightley P.D."/>
        </authorList>
    </citation>
    <scope>NUCLEOTIDE SEQUENCE</scope>
    <source>
        <strain evidence="3">CCAP 11/173</strain>
    </source>
</reference>
<sequence length="661" mass="70164">MAGQLRIGALQQQQQQQQVGHSSPLAKFTRCNRLSIEASGVPEPVGAALAGTTPADRQRITHLSITGQGLDTVRVVEAAAAALPCLEGLQLAGGECANFLRGQHLREQQQQGGVCSAIAAGLPLLQRLDLELRTTAELTSLGTLAGCRRLRDLQLNIRSHSGVRGSSSRSSSSAPHPMSIAVEGLSQLQQLECLAIRGDEVREWGEQALLLLGSRRPPNMRSLALFSSAVEVSYEPRGLNTADWGISRIQLDMPKASSIQQLLAPGLLAAADSLRQHIIPELVFSTPVKHYWEVPAAMLEPGGSLPQLLARCERVQLERLPILSGTRREPSAVVKACRLMGLPRVLCLQHGTMLCRDEVGTGTIATAAGAVSAEPEVQDHANQLQQLDLHGPGGARGSSRSPLLLYLGTATPEQVLTEAVERLWEDAVRGSSGFVLGGAGAGSDSEGSGEESGVDRSSNAMEQQRGLLLIRGTLPPEPDVTYSDNSEGEPDWDGWLDEVLTNCFAADSTSGDGSHMLPGHILQRVRDGSHVAAPAVGVLLLDCSSAADAAALAALAPAAGDFSAAVIPALTADSMSADDVLMLRVLQVFTDAWALPTTTTNCSSTGSTSRASEEALARLERLLTLDREVNALWAYAEFAVDEENEWANLSTDYGDYDSDDW</sequence>
<evidence type="ECO:0000313" key="3">
    <source>
        <dbReference type="EMBL" id="KAG2450592.1"/>
    </source>
</evidence>
<name>A0A836B869_9CHLO</name>
<dbReference type="GO" id="GO:0005930">
    <property type="term" value="C:axoneme"/>
    <property type="evidence" value="ECO:0007669"/>
    <property type="project" value="UniProtKB-SubCell"/>
</dbReference>
<protein>
    <submittedName>
        <fullName evidence="3">Uncharacterized protein</fullName>
    </submittedName>
</protein>
<comment type="subcellular location">
    <subcellularLocation>
        <location evidence="1">Cytoplasm</location>
        <location evidence="1">Cytoskeleton</location>
        <location evidence="1">Cilium axoneme</location>
    </subcellularLocation>
</comment>
<keyword evidence="4" id="KW-1185">Reference proteome</keyword>
<organism evidence="3 4">
    <name type="scientific">Chlamydomonas schloesseri</name>
    <dbReference type="NCBI Taxonomy" id="2026947"/>
    <lineage>
        <taxon>Eukaryota</taxon>
        <taxon>Viridiplantae</taxon>
        <taxon>Chlorophyta</taxon>
        <taxon>core chlorophytes</taxon>
        <taxon>Chlorophyceae</taxon>
        <taxon>CS clade</taxon>
        <taxon>Chlamydomonadales</taxon>
        <taxon>Chlamydomonadaceae</taxon>
        <taxon>Chlamydomonas</taxon>
    </lineage>
</organism>
<proteinExistence type="predicted"/>
<dbReference type="InterPro" id="IPR032675">
    <property type="entry name" value="LRR_dom_sf"/>
</dbReference>
<dbReference type="OrthoDB" id="559316at2759"/>
<comment type="caution">
    <text evidence="3">The sequence shown here is derived from an EMBL/GenBank/DDBJ whole genome shotgun (WGS) entry which is preliminary data.</text>
</comment>